<feature type="domain" description="VWFD" evidence="2">
    <location>
        <begin position="377"/>
        <end position="562"/>
    </location>
</feature>
<keyword evidence="4" id="KW-1185">Reference proteome</keyword>
<dbReference type="Pfam" id="PF00094">
    <property type="entry name" value="VWD"/>
    <property type="match status" value="1"/>
</dbReference>
<dbReference type="Proteomes" id="UP001232725">
    <property type="component" value="Unassembled WGS sequence"/>
</dbReference>
<dbReference type="InterPro" id="IPR051495">
    <property type="entry name" value="Epithelial_Barrier/Signaling"/>
</dbReference>
<evidence type="ECO:0000313" key="4">
    <source>
        <dbReference type="Proteomes" id="UP001232725"/>
    </source>
</evidence>
<comment type="caution">
    <text evidence="3">The sequence shown here is derived from an EMBL/GenBank/DDBJ whole genome shotgun (WGS) entry which is preliminary data.</text>
</comment>
<accession>A0ABT9IRA5</accession>
<feature type="region of interest" description="Disordered" evidence="1">
    <location>
        <begin position="282"/>
        <end position="314"/>
    </location>
</feature>
<reference evidence="3 4" key="1">
    <citation type="submission" date="2023-08" db="EMBL/GenBank/DDBJ databases">
        <title>Arthrobacter horti sp. nov., isolated from forest soil.</title>
        <authorList>
            <person name="Park M."/>
        </authorList>
    </citation>
    <scope>NUCLEOTIDE SEQUENCE [LARGE SCALE GENOMIC DNA]</scope>
    <source>
        <strain evidence="3 4">YJM1</strain>
    </source>
</reference>
<organism evidence="3 4">
    <name type="scientific">Arthrobacter horti</name>
    <dbReference type="NCBI Taxonomy" id="3068273"/>
    <lineage>
        <taxon>Bacteria</taxon>
        <taxon>Bacillati</taxon>
        <taxon>Actinomycetota</taxon>
        <taxon>Actinomycetes</taxon>
        <taxon>Micrococcales</taxon>
        <taxon>Micrococcaceae</taxon>
        <taxon>Arthrobacter</taxon>
    </lineage>
</organism>
<dbReference type="PANTHER" id="PTHR13802">
    <property type="entry name" value="MUCIN 4-RELATED"/>
    <property type="match status" value="1"/>
</dbReference>
<dbReference type="RefSeq" id="WP_305996714.1">
    <property type="nucleotide sequence ID" value="NZ_JAVALS010000007.1"/>
</dbReference>
<proteinExistence type="predicted"/>
<gene>
    <name evidence="3" type="ORF">Q9R02_10885</name>
</gene>
<evidence type="ECO:0000313" key="3">
    <source>
        <dbReference type="EMBL" id="MDP5227659.1"/>
    </source>
</evidence>
<sequence>MNNLSIRASEVLKLKRAQCATIIICAIVAGMTMSLMPAAASASQIDTTTQISGLTIGDFCEPNSKEAIATDSIECIGGTARKTRQNYVKSECLLAPGAYMLHSSATYEKGACGMSGRGVEAIAQARYVVHQNINSPLGTKAPIGVSPGIQWEMGVGSSGTGGRADVVEYDDSRSDAPLNVLEVKTVMNGGVAAALQSADRYIGDINRSQKNNMFNARRSPYAYNYRDSFKIHVDDCGQGVAKKPLYEEYAADSQGQQDGALVVTPVSRDRCVSDKVERVPLKSEEIGPYEDESTDDSPKFYATPKDGEPSHSGENIWDKIAGGVTEAFKSWGDFFRSIKPRTVCVKSVCVRAGLLELNTGEYFGSMSNISRAIKAHSKSVVFGEPHLVSLDGTAFDIMSVGEFVLTESSEPEVPYDFRIQARFQATPSGTASFLNSIAMRLNDHKVEMGRYFLKVDGADFSNFPENSYLYLGQGSAIIRDGNSFTAIWPGMDDKPMVGFDGWTVQIHLPEGLPTRGLLGNNDGLKGNDFVTRDGRDLGVSPSAQVLHNDFGDSWRLNNSESLFSYGPGQSSATFTDRSFPHDILKISDFPAQNISSAQTSCAASGVPEGPALQGCILDILLTGDAPTYAALAAQIQDSNLSSVGEKHFSLDGTLLEDFEGSVASNLDPFKVIRDPALGSAAGPLSGERPYSFTVSDVPRHYELKAEFDLILLGDWNGRDTHLALTVDGRSVWSRILPDGWSSGPVETGHLSTGESYAKYRVSTTFPHTSVAIKASIEATGVVGTYNSGLAIDNLRLVATLEQPQQFQLPADGKVAREVPVSGAGFLETPASLDSYAFTAPEEGLAVILSWSQCPSAGVWRLQKVSPDRSLIASGKCRDGSARLPVLKQGAYRWEVEQDQTGSYRQPYAFYAQAVSLPDVFSLPLNGAQISDGVPGRGAGNLESVVASDVYKFEVPSEGKRLFLEWGSCTSNFQYSWTAGPLWSIYRTSDRHLMASGLCSSGQSISPQLEGGNYTLDLTSDRNLSSWGSYRLTAVFVPDAQVFALPVDGVVVSDGVPGVGAGKLETKASKDTYTLTVPAGGKSLFLDFRSCLSNVPAYTSNGLLWQVVNVATGVKVAGDACRNGNKTVALAEGDYRLEFTSDLAYNSYGTYSFAGKLG</sequence>
<dbReference type="PANTHER" id="PTHR13802:SF52">
    <property type="entry name" value="MUCIN-4"/>
    <property type="match status" value="1"/>
</dbReference>
<dbReference type="SMART" id="SM00216">
    <property type="entry name" value="VWD"/>
    <property type="match status" value="1"/>
</dbReference>
<name>A0ABT9IRA5_9MICC</name>
<dbReference type="InterPro" id="IPR001846">
    <property type="entry name" value="VWF_type-D"/>
</dbReference>
<evidence type="ECO:0000256" key="1">
    <source>
        <dbReference type="SAM" id="MobiDB-lite"/>
    </source>
</evidence>
<protein>
    <submittedName>
        <fullName evidence="3">VWD domain-containing protein</fullName>
    </submittedName>
</protein>
<dbReference type="PROSITE" id="PS51233">
    <property type="entry name" value="VWFD"/>
    <property type="match status" value="1"/>
</dbReference>
<dbReference type="EMBL" id="JAVALS010000007">
    <property type="protein sequence ID" value="MDP5227659.1"/>
    <property type="molecule type" value="Genomic_DNA"/>
</dbReference>
<evidence type="ECO:0000259" key="2">
    <source>
        <dbReference type="PROSITE" id="PS51233"/>
    </source>
</evidence>